<gene>
    <name evidence="1" type="ORF">I5M07_02490</name>
</gene>
<name>A0A934PL02_9FLAO</name>
<evidence type="ECO:0000313" key="1">
    <source>
        <dbReference type="EMBL" id="MBK0368690.1"/>
    </source>
</evidence>
<dbReference type="RefSeq" id="WP_200104609.1">
    <property type="nucleotide sequence ID" value="NZ_JAEHFV010000001.1"/>
</dbReference>
<reference evidence="1" key="1">
    <citation type="submission" date="2020-12" db="EMBL/GenBank/DDBJ databases">
        <title>Bacterial novel species Flavobacterium sp. SE-1-e isolated from soil.</title>
        <authorList>
            <person name="Jung H.-Y."/>
        </authorList>
    </citation>
    <scope>NUCLEOTIDE SEQUENCE</scope>
    <source>
        <strain evidence="1">SE-1-e</strain>
    </source>
</reference>
<sequence length="118" mass="13410">MLKEVHSTTTISKSLTEVFDYFFSLNPLGILQEFGYLAQNKTEILVNTNSMLGSEELIYFHDGSTALYQLYDLMPNVLFSIHIDDFSSKRIKGLEAIRCHYSFDALESGMVIVHCCIS</sequence>
<keyword evidence="2" id="KW-1185">Reference proteome</keyword>
<evidence type="ECO:0000313" key="2">
    <source>
        <dbReference type="Proteomes" id="UP000609172"/>
    </source>
</evidence>
<dbReference type="EMBL" id="JAEHFV010000001">
    <property type="protein sequence ID" value="MBK0368690.1"/>
    <property type="molecule type" value="Genomic_DNA"/>
</dbReference>
<protein>
    <submittedName>
        <fullName evidence="1">Uncharacterized protein</fullName>
    </submittedName>
</protein>
<dbReference type="AlphaFoldDB" id="A0A934PL02"/>
<dbReference type="Proteomes" id="UP000609172">
    <property type="component" value="Unassembled WGS sequence"/>
</dbReference>
<accession>A0A934PL02</accession>
<proteinExistence type="predicted"/>
<comment type="caution">
    <text evidence="1">The sequence shown here is derived from an EMBL/GenBank/DDBJ whole genome shotgun (WGS) entry which is preliminary data.</text>
</comment>
<organism evidence="1 2">
    <name type="scientific">Flavobacterium agrisoli</name>
    <dbReference type="NCBI Taxonomy" id="2793066"/>
    <lineage>
        <taxon>Bacteria</taxon>
        <taxon>Pseudomonadati</taxon>
        <taxon>Bacteroidota</taxon>
        <taxon>Flavobacteriia</taxon>
        <taxon>Flavobacteriales</taxon>
        <taxon>Flavobacteriaceae</taxon>
        <taxon>Flavobacterium</taxon>
    </lineage>
</organism>